<feature type="domain" description="Serine aminopeptidase S33" evidence="1">
    <location>
        <begin position="28"/>
        <end position="269"/>
    </location>
</feature>
<organism evidence="2">
    <name type="scientific">hydrothermal vent metagenome</name>
    <dbReference type="NCBI Taxonomy" id="652676"/>
    <lineage>
        <taxon>unclassified sequences</taxon>
        <taxon>metagenomes</taxon>
        <taxon>ecological metagenomes</taxon>
    </lineage>
</organism>
<sequence length="297" mass="32797">MQRAIEFYSEGFKLQGDIYLPGGLAAGETRSAILLCHGYTGVKDLYLPDNARVLNEAGYVVMTFDYKGWGDSEGVAPNRLVPYSRVADVQAAMTFLGLQPEVNEERIGIYGTSYGGATVSWVGAVDERAKCIVSVVGIGHGARWMSRVRRMDEWFDLLERSKADREQRALTGKSEMVERAEILLPDRQSADLAAAARKNNPAAVGTIPVEYVDDTIGFNPEWIVGHISPRPILFITSNDDRLVPPEESEQLFASAGEPKKLVVLKGVGHYEVYAEPAFSEVMQETLAWYQAYLPAKS</sequence>
<dbReference type="PANTHER" id="PTHR47751">
    <property type="entry name" value="SUPERFAMILY HYDROLASE, PUTATIVE (AFU_ORTHOLOGUE AFUA_2G16580)-RELATED"/>
    <property type="match status" value="1"/>
</dbReference>
<gene>
    <name evidence="2" type="ORF">MGWOODY_Clf489</name>
</gene>
<evidence type="ECO:0000313" key="2">
    <source>
        <dbReference type="EMBL" id="CUV01437.1"/>
    </source>
</evidence>
<dbReference type="EMBL" id="FAXA01000073">
    <property type="protein sequence ID" value="CUV01437.1"/>
    <property type="molecule type" value="Genomic_DNA"/>
</dbReference>
<dbReference type="Pfam" id="PF12146">
    <property type="entry name" value="Hydrolase_4"/>
    <property type="match status" value="1"/>
</dbReference>
<dbReference type="PANTHER" id="PTHR47751:SF2">
    <property type="entry name" value="DLTD N-TERMINAL DOMAIN PROTEIN (AFU_ORTHOLOGUE AFUA_8G00380)-RELATED"/>
    <property type="match status" value="1"/>
</dbReference>
<dbReference type="InterPro" id="IPR029058">
    <property type="entry name" value="AB_hydrolase_fold"/>
</dbReference>
<accession>A0A170Q9B6</accession>
<evidence type="ECO:0000259" key="1">
    <source>
        <dbReference type="Pfam" id="PF12146"/>
    </source>
</evidence>
<dbReference type="Gene3D" id="3.40.50.1820">
    <property type="entry name" value="alpha/beta hydrolase"/>
    <property type="match status" value="1"/>
</dbReference>
<dbReference type="SUPFAM" id="SSF53474">
    <property type="entry name" value="alpha/beta-Hydrolases"/>
    <property type="match status" value="1"/>
</dbReference>
<proteinExistence type="predicted"/>
<dbReference type="InterPro" id="IPR051411">
    <property type="entry name" value="Polyketide_trans_af380"/>
</dbReference>
<dbReference type="GO" id="GO:0016787">
    <property type="term" value="F:hydrolase activity"/>
    <property type="evidence" value="ECO:0007669"/>
    <property type="project" value="UniProtKB-KW"/>
</dbReference>
<name>A0A170Q9B6_9ZZZZ</name>
<reference evidence="2" key="1">
    <citation type="submission" date="2015-10" db="EMBL/GenBank/DDBJ databases">
        <authorList>
            <person name="Gilbert D.G."/>
        </authorList>
    </citation>
    <scope>NUCLEOTIDE SEQUENCE</scope>
</reference>
<protein>
    <submittedName>
        <fullName evidence="2">Hydrolases of the alpha/beta superfamily</fullName>
    </submittedName>
</protein>
<dbReference type="InterPro" id="IPR000073">
    <property type="entry name" value="AB_hydrolase_1"/>
</dbReference>
<dbReference type="Gene3D" id="1.10.10.800">
    <property type="match status" value="1"/>
</dbReference>
<dbReference type="PRINTS" id="PR00111">
    <property type="entry name" value="ABHYDROLASE"/>
</dbReference>
<dbReference type="InterPro" id="IPR022742">
    <property type="entry name" value="Hydrolase_4"/>
</dbReference>
<keyword evidence="2" id="KW-0378">Hydrolase</keyword>
<dbReference type="AlphaFoldDB" id="A0A170Q9B6"/>